<accession>A0A1I3XTP7</accession>
<name>A0A1I3XTP7_9HYPH</name>
<gene>
    <name evidence="1" type="ORF">SAMN04488518_103143</name>
</gene>
<evidence type="ECO:0000313" key="1">
    <source>
        <dbReference type="EMBL" id="SFK22853.1"/>
    </source>
</evidence>
<keyword evidence="2" id="KW-1185">Reference proteome</keyword>
<dbReference type="Proteomes" id="UP000199598">
    <property type="component" value="Unassembled WGS sequence"/>
</dbReference>
<sequence>MFSSSRTTSIFLLLIQSFSKPLKISDYEKWWQEISVTVKTVIEGVRPRKNSHTLMSQRSKFDWLQSPLLTRTIIGEGS</sequence>
<dbReference type="EMBL" id="FOSK01000003">
    <property type="protein sequence ID" value="SFK22853.1"/>
    <property type="molecule type" value="Genomic_DNA"/>
</dbReference>
<reference evidence="1 2" key="1">
    <citation type="submission" date="2016-10" db="EMBL/GenBank/DDBJ databases">
        <authorList>
            <person name="Varghese N."/>
            <person name="Submissions S."/>
        </authorList>
    </citation>
    <scope>NUCLEOTIDE SEQUENCE [LARGE SCALE GENOMIC DNA]</scope>
    <source>
        <strain evidence="1 2">DSM 16392</strain>
    </source>
</reference>
<evidence type="ECO:0000313" key="2">
    <source>
        <dbReference type="Proteomes" id="UP000199598"/>
    </source>
</evidence>
<protein>
    <submittedName>
        <fullName evidence="1">Uncharacterized protein</fullName>
    </submittedName>
</protein>
<proteinExistence type="predicted"/>
<comment type="caution">
    <text evidence="1">The sequence shown here is derived from an EMBL/GenBank/DDBJ whole genome shotgun (WGS) entry which is preliminary data.</text>
</comment>
<organism evidence="1 2">
    <name type="scientific">Pseudovibrio ascidiaceicola</name>
    <dbReference type="NCBI Taxonomy" id="285279"/>
    <lineage>
        <taxon>Bacteria</taxon>
        <taxon>Pseudomonadati</taxon>
        <taxon>Pseudomonadota</taxon>
        <taxon>Alphaproteobacteria</taxon>
        <taxon>Hyphomicrobiales</taxon>
        <taxon>Stappiaceae</taxon>
        <taxon>Pseudovibrio</taxon>
    </lineage>
</organism>